<dbReference type="InterPro" id="IPR001806">
    <property type="entry name" value="Small_GTPase"/>
</dbReference>
<evidence type="ECO:0000313" key="7">
    <source>
        <dbReference type="Proteomes" id="UP001470230"/>
    </source>
</evidence>
<evidence type="ECO:0000256" key="4">
    <source>
        <dbReference type="ARBA" id="ARBA00023242"/>
    </source>
</evidence>
<dbReference type="SMART" id="SM00175">
    <property type="entry name" value="RAB"/>
    <property type="match status" value="1"/>
</dbReference>
<dbReference type="Gene3D" id="3.40.50.300">
    <property type="entry name" value="P-loop containing nucleotide triphosphate hydrolases"/>
    <property type="match status" value="1"/>
</dbReference>
<evidence type="ECO:0000256" key="5">
    <source>
        <dbReference type="SAM" id="MobiDB-lite"/>
    </source>
</evidence>
<reference evidence="6 7" key="1">
    <citation type="submission" date="2024-04" db="EMBL/GenBank/DDBJ databases">
        <title>Tritrichomonas musculus Genome.</title>
        <authorList>
            <person name="Alves-Ferreira E."/>
            <person name="Grigg M."/>
            <person name="Lorenzi H."/>
            <person name="Galac M."/>
        </authorList>
    </citation>
    <scope>NUCLEOTIDE SEQUENCE [LARGE SCALE GENOMIC DNA]</scope>
    <source>
        <strain evidence="6 7">EAF2021</strain>
    </source>
</reference>
<name>A0ABR2JYR6_9EUKA</name>
<comment type="similarity">
    <text evidence="2">Belongs to the NUP186/NUP192/NUP205 family.</text>
</comment>
<sequence>MSFGDQFPNFQAILLGDAKVGKSSIFNRIVNDDFDDDYLTTKSILSDTFTNPEIGGSLTIYDGSATEKYAELTPDAAIIVCSSDVNTSVSSIESKWKKFIEDKLIKVVCVVENKIDIGRDESIKGKAVEYRYRFMEVSAKNGDNIISLANKILQDCINARSSYEKRFIKAYERKYYDRYLCHKSIKNFVISMKQIGIVPFDYLIHQCKVFSIPDFLGINFDKDPKLFFEATMATGELLCNILLINDIDIIKNVSHELKELKKLDELDSKTEHFQSIIDAALYIRRIELGGTSKYSLDKFHDTFKFMTDMLLVQRLLVHSSAFRAFVEVIGYFFINSLLIQNTDKKFNLISNYLEDENSSNADEYQSKFQIYLNFVKTVIILYNDCQLPELIFNTEIINDQYDFGYPKLFCSFIDLLTSLVMTQDLAEKVFKLISERPPESVLSLYNFFRAIFSHPNDLQDENTPQRLDDIDVFGIESLLRLIAALFRQDKKYIEDISEDKRIKMFYPNDTFENYFADCLIKYILSSVPASLKAECFNCLASLQIDLWNRLLISKIFVLDENKKLKENEGIISDIKKIEEPSHYFSIPQAISNFIASLLENEEFSPPDFAIYHNFLNNIVLFNLSKWTYYNDNMKWEMLYNICKAWNNLLQRNNYLDLCEPLYRSAISEQNFISELIILTNDDLCPVECLIEVYRLFLLLSWKESEFLRKALSSSKPLTAGVVNKISRDSSNELGTTPKGVLKMLRCFTSHFLRLQIVSIELVEFIASASPIIIQILLSKIGSNSKEICDSLIKINESENIYDYQLDVYDVIKNNQKITDKLERDERNIPITLNARCFLLYNLIKLGSSSYFVRHVCGFLQHDPPKSIRETNIKEGILVQIMKKLCEENTHLKYPIFVEKAIQILLLECKHNLTINSTLDLLRSCPSRPFFITQLRFLANPISTRVAIGCFLQILALENANSAANGAGLTGNIREAFEFLMLPLKNNQQSINPWKRNILILDFIDRIENDDGTINILDGINDMTVAYLSNPSIISLMNEDQQGWLSSWIQIIFTLLEKVPKLTNQELSQKVVGTCSLIANAILVDKKVGLMNDDNHHKNLKKLFTLALEVASILFDYGHHLSRITAYSLLSTTANYIKTNDEEIQKIMQEKEQKILDSTLIDCKSEIPILRSISFAVVESLIRFASPWAFLPFLEQAIVTTEDDWRLYENSTKAGCFILSAKCKMYSKFLTTLKSNSPFSKSHVSPDCKIIINEALIVKLANEPFWNSLDKMLTNSLENEEKLQTAADLLSLFSVISMAFNDSEDLRIQLNWFIKKFQEAFNTFDNIVKTLTVHSLNLYAAFFKLLSTFPNIMDIKEIKILNRIPIIFWYFSNEEELGKDNQELFKIENRKISQQIISQLLMSGAIVLMKLSESVDTFTTPIFGGKVDKRSISMAMSSGLLLSLSVITSYLSNILKEIKDIESRDQSSSNNSDNRNDNNGSNKAKNDDNKNDINVIDGTKEALEKRSVASACLLIIWYHINRWKRGTAPTDISQIRDQVQAFNAEPYINFTGSSSLDAVILKQLTE</sequence>
<dbReference type="SUPFAM" id="SSF52540">
    <property type="entry name" value="P-loop containing nucleoside triphosphate hydrolases"/>
    <property type="match status" value="1"/>
</dbReference>
<protein>
    <recommendedName>
        <fullName evidence="8">Ras family protein</fullName>
    </recommendedName>
</protein>
<accession>A0ABR2JYR6</accession>
<keyword evidence="4" id="KW-0539">Nucleus</keyword>
<evidence type="ECO:0000256" key="1">
    <source>
        <dbReference type="ARBA" id="ARBA00004123"/>
    </source>
</evidence>
<keyword evidence="7" id="KW-1185">Reference proteome</keyword>
<feature type="region of interest" description="Disordered" evidence="5">
    <location>
        <begin position="1461"/>
        <end position="1492"/>
    </location>
</feature>
<proteinExistence type="inferred from homology"/>
<comment type="caution">
    <text evidence="6">The sequence shown here is derived from an EMBL/GenBank/DDBJ whole genome shotgun (WGS) entry which is preliminary data.</text>
</comment>
<evidence type="ECO:0000313" key="6">
    <source>
        <dbReference type="EMBL" id="KAK8884010.1"/>
    </source>
</evidence>
<organism evidence="6 7">
    <name type="scientific">Tritrichomonas musculus</name>
    <dbReference type="NCBI Taxonomy" id="1915356"/>
    <lineage>
        <taxon>Eukaryota</taxon>
        <taxon>Metamonada</taxon>
        <taxon>Parabasalia</taxon>
        <taxon>Tritrichomonadida</taxon>
        <taxon>Tritrichomonadidae</taxon>
        <taxon>Tritrichomonas</taxon>
    </lineage>
</organism>
<dbReference type="Pfam" id="PF00071">
    <property type="entry name" value="Ras"/>
    <property type="match status" value="1"/>
</dbReference>
<evidence type="ECO:0000256" key="3">
    <source>
        <dbReference type="ARBA" id="ARBA00022448"/>
    </source>
</evidence>
<evidence type="ECO:0000256" key="2">
    <source>
        <dbReference type="ARBA" id="ARBA00005892"/>
    </source>
</evidence>
<dbReference type="InterPro" id="IPR027417">
    <property type="entry name" value="P-loop_NTPase"/>
</dbReference>
<keyword evidence="3" id="KW-0813">Transport</keyword>
<comment type="subcellular location">
    <subcellularLocation>
        <location evidence="1">Nucleus</location>
    </subcellularLocation>
</comment>
<dbReference type="InterPro" id="IPR021827">
    <property type="entry name" value="Nup186/Nup192/Nup205"/>
</dbReference>
<dbReference type="PANTHER" id="PTHR31344">
    <property type="entry name" value="NUCLEAR PORE COMPLEX PROTEIN NUP205"/>
    <property type="match status" value="1"/>
</dbReference>
<dbReference type="PANTHER" id="PTHR31344:SF0">
    <property type="entry name" value="NUCLEAR PORE COMPLEX PROTEIN NUP205"/>
    <property type="match status" value="1"/>
</dbReference>
<evidence type="ECO:0008006" key="8">
    <source>
        <dbReference type="Google" id="ProtNLM"/>
    </source>
</evidence>
<dbReference type="Proteomes" id="UP001470230">
    <property type="component" value="Unassembled WGS sequence"/>
</dbReference>
<feature type="compositionally biased region" description="Low complexity" evidence="5">
    <location>
        <begin position="1465"/>
        <end position="1482"/>
    </location>
</feature>
<dbReference type="PRINTS" id="PR00449">
    <property type="entry name" value="RASTRNSFRMNG"/>
</dbReference>
<gene>
    <name evidence="6" type="ORF">M9Y10_043113</name>
</gene>
<dbReference type="EMBL" id="JAPFFF010000008">
    <property type="protein sequence ID" value="KAK8884010.1"/>
    <property type="molecule type" value="Genomic_DNA"/>
</dbReference>